<dbReference type="InterPro" id="IPR000962">
    <property type="entry name" value="Znf_DskA_TraR"/>
</dbReference>
<evidence type="ECO:0000256" key="4">
    <source>
        <dbReference type="PROSITE-ProRule" id="PRU00510"/>
    </source>
</evidence>
<feature type="region of interest" description="Disordered" evidence="5">
    <location>
        <begin position="34"/>
        <end position="70"/>
    </location>
</feature>
<dbReference type="OrthoDB" id="9811543at2"/>
<dbReference type="RefSeq" id="WP_054065620.1">
    <property type="nucleotide sequence ID" value="NZ_CAUCIF010000018.1"/>
</dbReference>
<keyword evidence="1" id="KW-0479">Metal-binding</keyword>
<evidence type="ECO:0000313" key="9">
    <source>
        <dbReference type="Proteomes" id="UP000053300"/>
    </source>
</evidence>
<dbReference type="STRING" id="225992.B5M06_09275"/>
<keyword evidence="3" id="KW-0862">Zinc</keyword>
<evidence type="ECO:0000313" key="10">
    <source>
        <dbReference type="Proteomes" id="UP000242792"/>
    </source>
</evidence>
<accession>A0A1V0BEN1</accession>
<dbReference type="EMBL" id="CP020121">
    <property type="protein sequence ID" value="AQZ98413.1"/>
    <property type="molecule type" value="Genomic_DNA"/>
</dbReference>
<dbReference type="Gene3D" id="1.20.120.910">
    <property type="entry name" value="DksA, coiled-coil domain"/>
    <property type="match status" value="1"/>
</dbReference>
<name>A0A0W7YVD8_9BURK</name>
<dbReference type="AlphaFoldDB" id="A0A0W7YVD8"/>
<evidence type="ECO:0000313" key="8">
    <source>
        <dbReference type="EMBL" id="KUF39141.1"/>
    </source>
</evidence>
<sequence>MTRLNTTQIQALEHILHQREQQLQQEIAAVHAENAQQAQALEDLPPEPDANQSGASAAREVRHAERMRDQQELQDVRAALQRIADGSYGECLDCGKYIAAARLQAFPTAKRCIDCQTAHEAQKRRLA</sequence>
<dbReference type="Proteomes" id="UP000242792">
    <property type="component" value="Chromosome"/>
</dbReference>
<protein>
    <recommendedName>
        <fullName evidence="6">Zinc finger DksA/TraR C4-type domain-containing protein</fullName>
    </recommendedName>
</protein>
<dbReference type="PANTHER" id="PTHR33823">
    <property type="entry name" value="RNA POLYMERASE-BINDING TRANSCRIPTION FACTOR DKSA-RELATED"/>
    <property type="match status" value="1"/>
</dbReference>
<dbReference type="Pfam" id="PF01258">
    <property type="entry name" value="zf-dskA_traR"/>
    <property type="match status" value="1"/>
</dbReference>
<reference evidence="8 9" key="1">
    <citation type="submission" date="2015-12" db="EMBL/GenBank/DDBJ databases">
        <title>Complete genome sequence of a multi-drug resistant strain Acidovorax sp. 12322-1.</title>
        <authorList>
            <person name="Ming D."/>
            <person name="Wang M."/>
            <person name="Hu S."/>
            <person name="Zhou Y."/>
            <person name="Jiang T."/>
        </authorList>
    </citation>
    <scope>NUCLEOTIDE SEQUENCE [LARGE SCALE GENOMIC DNA]</scope>
    <source>
        <strain evidence="8 9">12322-1</strain>
    </source>
</reference>
<feature type="compositionally biased region" description="Basic and acidic residues" evidence="5">
    <location>
        <begin position="59"/>
        <end position="70"/>
    </location>
</feature>
<dbReference type="SUPFAM" id="SSF109635">
    <property type="entry name" value="DnaK suppressor protein DksA, alpha-hairpin domain"/>
    <property type="match status" value="1"/>
</dbReference>
<organism evidence="8 9">
    <name type="scientific">Comamonas kerstersii</name>
    <dbReference type="NCBI Taxonomy" id="225992"/>
    <lineage>
        <taxon>Bacteria</taxon>
        <taxon>Pseudomonadati</taxon>
        <taxon>Pseudomonadota</taxon>
        <taxon>Betaproteobacteria</taxon>
        <taxon>Burkholderiales</taxon>
        <taxon>Comamonadaceae</taxon>
        <taxon>Comamonas</taxon>
    </lineage>
</organism>
<evidence type="ECO:0000256" key="1">
    <source>
        <dbReference type="ARBA" id="ARBA00022723"/>
    </source>
</evidence>
<feature type="zinc finger region" description="dksA C4-type" evidence="4">
    <location>
        <begin position="91"/>
        <end position="115"/>
    </location>
</feature>
<dbReference type="InterPro" id="IPR037187">
    <property type="entry name" value="DnaK_N"/>
</dbReference>
<dbReference type="EMBL" id="LPXH01000037">
    <property type="protein sequence ID" value="KUF39141.1"/>
    <property type="molecule type" value="Genomic_DNA"/>
</dbReference>
<dbReference type="PANTHER" id="PTHR33823:SF4">
    <property type="entry name" value="GENERAL STRESS PROTEIN 16O"/>
    <property type="match status" value="1"/>
</dbReference>
<evidence type="ECO:0000313" key="7">
    <source>
        <dbReference type="EMBL" id="AQZ98413.1"/>
    </source>
</evidence>
<accession>A0A0W7YVD8</accession>
<evidence type="ECO:0000256" key="3">
    <source>
        <dbReference type="ARBA" id="ARBA00022833"/>
    </source>
</evidence>
<gene>
    <name evidence="8" type="ORF">AS359_00885</name>
    <name evidence="7" type="ORF">B5M06_09275</name>
</gene>
<dbReference type="KEGG" id="cke:B5M06_09275"/>
<evidence type="ECO:0000256" key="5">
    <source>
        <dbReference type="SAM" id="MobiDB-lite"/>
    </source>
</evidence>
<dbReference type="SUPFAM" id="SSF57716">
    <property type="entry name" value="Glucocorticoid receptor-like (DNA-binding domain)"/>
    <property type="match status" value="1"/>
</dbReference>
<dbReference type="PROSITE" id="PS51128">
    <property type="entry name" value="ZF_DKSA_2"/>
    <property type="match status" value="1"/>
</dbReference>
<reference evidence="7 10" key="2">
    <citation type="submission" date="2017-03" db="EMBL/GenBank/DDBJ databases">
        <title>Rapid Whole Genome Sequencing of Comamonas kerstersii Causing Continuous ambulatory Peritoneal Dialysis-Associated Peritonitis.</title>
        <authorList>
            <person name="Zheng B."/>
        </authorList>
    </citation>
    <scope>NUCLEOTIDE SEQUENCE [LARGE SCALE GENOMIC DNA]</scope>
    <source>
        <strain evidence="7 10">8943</strain>
    </source>
</reference>
<evidence type="ECO:0000256" key="2">
    <source>
        <dbReference type="ARBA" id="ARBA00022771"/>
    </source>
</evidence>
<keyword evidence="9" id="KW-1185">Reference proteome</keyword>
<dbReference type="GO" id="GO:0008270">
    <property type="term" value="F:zinc ion binding"/>
    <property type="evidence" value="ECO:0007669"/>
    <property type="project" value="UniProtKB-KW"/>
</dbReference>
<feature type="domain" description="Zinc finger DksA/TraR C4-type" evidence="6">
    <location>
        <begin position="86"/>
        <end position="120"/>
    </location>
</feature>
<evidence type="ECO:0000259" key="6">
    <source>
        <dbReference type="Pfam" id="PF01258"/>
    </source>
</evidence>
<dbReference type="GeneID" id="83039512"/>
<dbReference type="Proteomes" id="UP000053300">
    <property type="component" value="Unassembled WGS sequence"/>
</dbReference>
<proteinExistence type="predicted"/>
<keyword evidence="2" id="KW-0863">Zinc-finger</keyword>